<keyword evidence="2" id="KW-0689">Ribosomal protein</keyword>
<organism evidence="6 7">
    <name type="scientific">Torulaspora globosa</name>
    <dbReference type="NCBI Taxonomy" id="48254"/>
    <lineage>
        <taxon>Eukaryota</taxon>
        <taxon>Fungi</taxon>
        <taxon>Dikarya</taxon>
        <taxon>Ascomycota</taxon>
        <taxon>Saccharomycotina</taxon>
        <taxon>Saccharomycetes</taxon>
        <taxon>Saccharomycetales</taxon>
        <taxon>Saccharomycetaceae</taxon>
        <taxon>Torulaspora</taxon>
    </lineage>
</organism>
<dbReference type="FunFam" id="2.30.170.40:FF:000003">
    <property type="entry name" value="54S ribosomal protein L24"/>
    <property type="match status" value="1"/>
</dbReference>
<dbReference type="Pfam" id="PF00830">
    <property type="entry name" value="Ribosomal_L28"/>
    <property type="match status" value="1"/>
</dbReference>
<sequence>MPINTATSNPVAYSIASGTMKAFSINWGFKRAFNSTTVTLRQWRLVESRRVAQQPEYKVGDPKPLYIPKTRKKAPDYKYGDATVFKQSNKGLYGASFVQYGNNISESKAKTRRRWLPNIVRKGLWSETLDKKISIRMTAKVLRTISKEGGIDNYLIKDKSARIKELGPAGWKLRYQVMRKKEARTNPPHRDAPTMELPNGESIKIYFEENLNGTPLRITVGRRKLMQLLYPLEKLEQKADRRHIDFKAFVDSHRTTSVGDLVAKLQRYGFDLSTITL</sequence>
<protein>
    <recommendedName>
        <fullName evidence="4">Large ribosomal subunit protein bL28m</fullName>
    </recommendedName>
</protein>
<name>A0A7G3ZBZ9_9SACH</name>
<dbReference type="InterPro" id="IPR034704">
    <property type="entry name" value="Ribosomal_bL28/bL31-like_sf"/>
</dbReference>
<comment type="function">
    <text evidence="5">Component of the mitochondrial ribosome (mitoribosome), a dedicated translation machinery responsible for the synthesis of mitochondrial genome-encoded proteins, including at least some of the essential transmembrane subunits of the mitochondrial respiratory chain. The mitoribosomes are attached to the mitochondrial inner membrane and translation products are cotranslationally integrated into the membrane.</text>
</comment>
<evidence type="ECO:0000256" key="1">
    <source>
        <dbReference type="ARBA" id="ARBA00008760"/>
    </source>
</evidence>
<dbReference type="OrthoDB" id="361870at2759"/>
<evidence type="ECO:0000256" key="4">
    <source>
        <dbReference type="ARBA" id="ARBA00035269"/>
    </source>
</evidence>
<evidence type="ECO:0000256" key="3">
    <source>
        <dbReference type="ARBA" id="ARBA00023274"/>
    </source>
</evidence>
<dbReference type="SUPFAM" id="SSF143800">
    <property type="entry name" value="L28p-like"/>
    <property type="match status" value="1"/>
</dbReference>
<dbReference type="GeneID" id="59324132"/>
<evidence type="ECO:0000256" key="5">
    <source>
        <dbReference type="ARBA" id="ARBA00037226"/>
    </source>
</evidence>
<dbReference type="EMBL" id="CP059246">
    <property type="protein sequence ID" value="QLL31035.1"/>
    <property type="molecule type" value="Genomic_DNA"/>
</dbReference>
<dbReference type="PANTHER" id="PTHR13528">
    <property type="entry name" value="39S RIBOSOMAL PROTEIN L28, MITOCHONDRIAL"/>
    <property type="match status" value="1"/>
</dbReference>
<dbReference type="RefSeq" id="XP_037137710.1">
    <property type="nucleotide sequence ID" value="XM_037281815.1"/>
</dbReference>
<dbReference type="KEGG" id="tgb:HG536_0A08500"/>
<evidence type="ECO:0000313" key="7">
    <source>
        <dbReference type="Proteomes" id="UP000515788"/>
    </source>
</evidence>
<dbReference type="Proteomes" id="UP000515788">
    <property type="component" value="Chromosome 1"/>
</dbReference>
<gene>
    <name evidence="6" type="ORF">HG536_0A08500</name>
</gene>
<dbReference type="AlphaFoldDB" id="A0A7G3ZBZ9"/>
<evidence type="ECO:0000256" key="2">
    <source>
        <dbReference type="ARBA" id="ARBA00022980"/>
    </source>
</evidence>
<dbReference type="GO" id="GO:0003735">
    <property type="term" value="F:structural constituent of ribosome"/>
    <property type="evidence" value="ECO:0007669"/>
    <property type="project" value="InterPro"/>
</dbReference>
<dbReference type="InterPro" id="IPR037147">
    <property type="entry name" value="Ribosomal_bL28_sf"/>
</dbReference>
<proteinExistence type="inferred from homology"/>
<evidence type="ECO:0000313" key="6">
    <source>
        <dbReference type="EMBL" id="QLL31035.1"/>
    </source>
</evidence>
<keyword evidence="3" id="KW-0687">Ribonucleoprotein</keyword>
<reference evidence="6 7" key="1">
    <citation type="submission" date="2020-06" db="EMBL/GenBank/DDBJ databases">
        <title>The yeast mating-type switching endonuclease HO is a domesticated member of an unorthodox homing genetic element family.</title>
        <authorList>
            <person name="Coughlan A.Y."/>
            <person name="Lombardi L."/>
            <person name="Braun-Galleani S."/>
            <person name="Martos A.R."/>
            <person name="Galeote V."/>
            <person name="Bigey F."/>
            <person name="Dequin S."/>
            <person name="Byrne K.P."/>
            <person name="Wolfe K.H."/>
        </authorList>
    </citation>
    <scope>NUCLEOTIDE SEQUENCE [LARGE SCALE GENOMIC DNA]</scope>
    <source>
        <strain evidence="6 7">CBS764</strain>
    </source>
</reference>
<accession>A0A7G3ZBZ9</accession>
<keyword evidence="7" id="KW-1185">Reference proteome</keyword>
<comment type="similarity">
    <text evidence="1">Belongs to the bacterial ribosomal protein bL28 family.</text>
</comment>
<dbReference type="GO" id="GO:0005762">
    <property type="term" value="C:mitochondrial large ribosomal subunit"/>
    <property type="evidence" value="ECO:0007669"/>
    <property type="project" value="TreeGrafter"/>
</dbReference>
<dbReference type="Gene3D" id="2.30.170.40">
    <property type="entry name" value="Ribosomal protein L28/L24"/>
    <property type="match status" value="1"/>
</dbReference>
<dbReference type="PANTHER" id="PTHR13528:SF2">
    <property type="entry name" value="LARGE RIBOSOMAL SUBUNIT PROTEIN BL28M"/>
    <property type="match status" value="1"/>
</dbReference>
<dbReference type="InterPro" id="IPR026569">
    <property type="entry name" value="Ribosomal_bL28"/>
</dbReference>